<evidence type="ECO:0000256" key="2">
    <source>
        <dbReference type="ARBA" id="ARBA00022737"/>
    </source>
</evidence>
<keyword evidence="1 4" id="KW-0808">Transferase</keyword>
<dbReference type="Pfam" id="PF00581">
    <property type="entry name" value="Rhodanese"/>
    <property type="match status" value="2"/>
</dbReference>
<proteinExistence type="predicted"/>
<dbReference type="InterPro" id="IPR045078">
    <property type="entry name" value="TST/MPST-like"/>
</dbReference>
<dbReference type="RefSeq" id="WP_171978366.1">
    <property type="nucleotide sequence ID" value="NZ_CAWOXK010000001.1"/>
</dbReference>
<dbReference type="PROSITE" id="PS50206">
    <property type="entry name" value="RHODANESE_3"/>
    <property type="match status" value="2"/>
</dbReference>
<name>A0A856MP74_9CYAN</name>
<evidence type="ECO:0000256" key="1">
    <source>
        <dbReference type="ARBA" id="ARBA00022679"/>
    </source>
</evidence>
<dbReference type="SMART" id="SM00450">
    <property type="entry name" value="RHOD"/>
    <property type="match status" value="2"/>
</dbReference>
<dbReference type="PROSITE" id="PS00380">
    <property type="entry name" value="RHODANESE_1"/>
    <property type="match status" value="1"/>
</dbReference>
<dbReference type="EMBL" id="CP030118">
    <property type="protein sequence ID" value="QDL11964.1"/>
    <property type="molecule type" value="Genomic_DNA"/>
</dbReference>
<dbReference type="SUPFAM" id="SSF52821">
    <property type="entry name" value="Rhodanese/Cell cycle control phosphatase"/>
    <property type="match status" value="2"/>
</dbReference>
<organism evidence="4 5">
    <name type="scientific">Brasilonema sennae CENA114</name>
    <dbReference type="NCBI Taxonomy" id="415709"/>
    <lineage>
        <taxon>Bacteria</taxon>
        <taxon>Bacillati</taxon>
        <taxon>Cyanobacteriota</taxon>
        <taxon>Cyanophyceae</taxon>
        <taxon>Nostocales</taxon>
        <taxon>Scytonemataceae</taxon>
        <taxon>Brasilonema</taxon>
        <taxon>Bromeliae group (in: Brasilonema)</taxon>
    </lineage>
</organism>
<feature type="domain" description="Rhodanese" evidence="3">
    <location>
        <begin position="168"/>
        <end position="271"/>
    </location>
</feature>
<protein>
    <submittedName>
        <fullName evidence="4">Sulfurtransferase</fullName>
    </submittedName>
</protein>
<sequence length="272" mass="30643">MIDNPCVVSCEWLLQHLDDSQVVIVDCRFSLAQPQLGRQQYQESHIPGAYYLDLNQDLSSPVGEHGGRHPLPNSIELAQKLSAIGINSQKTFVVAYDDSRLAFASRLWWLLRYFGHERVAVLNGGFSAWEKAGYPVTDVIPEPRIATFVPNLQPQMVVDFLGVKNRKDSQEVVLVDSREQDRFLGIREPTDKIAGHISGAVNYFWQEVTDSAGFLLPQQEQRQRWLELEDAKDIFVYCGSGVTACVNLLSLELAGIPTAKLYPGSWSDWISY</sequence>
<dbReference type="InterPro" id="IPR001763">
    <property type="entry name" value="Rhodanese-like_dom"/>
</dbReference>
<evidence type="ECO:0000313" key="4">
    <source>
        <dbReference type="EMBL" id="QDL11964.1"/>
    </source>
</evidence>
<dbReference type="Proteomes" id="UP000503129">
    <property type="component" value="Chromosome"/>
</dbReference>
<keyword evidence="2" id="KW-0677">Repeat</keyword>
<reference evidence="4 5" key="1">
    <citation type="submission" date="2018-06" db="EMBL/GenBank/DDBJ databases">
        <title>Comparative genomics of Brasilonema spp. strains.</title>
        <authorList>
            <person name="Alvarenga D.O."/>
            <person name="Fiore M.F."/>
            <person name="Varani A.M."/>
        </authorList>
    </citation>
    <scope>NUCLEOTIDE SEQUENCE [LARGE SCALE GENOMIC DNA]</scope>
    <source>
        <strain evidence="4 5">CENA114</strain>
    </source>
</reference>
<dbReference type="KEGG" id="bsen:DP114_32325"/>
<dbReference type="Gene3D" id="3.40.250.10">
    <property type="entry name" value="Rhodanese-like domain"/>
    <property type="match status" value="2"/>
</dbReference>
<dbReference type="PANTHER" id="PTHR11364">
    <property type="entry name" value="THIOSULFATE SULFERTANSFERASE"/>
    <property type="match status" value="1"/>
</dbReference>
<accession>A0A856MP74</accession>
<dbReference type="CDD" id="cd01449">
    <property type="entry name" value="TST_Repeat_2"/>
    <property type="match status" value="1"/>
</dbReference>
<dbReference type="PANTHER" id="PTHR11364:SF27">
    <property type="entry name" value="SULFURTRANSFERASE"/>
    <property type="match status" value="1"/>
</dbReference>
<dbReference type="InterPro" id="IPR036873">
    <property type="entry name" value="Rhodanese-like_dom_sf"/>
</dbReference>
<dbReference type="InterPro" id="IPR001307">
    <property type="entry name" value="Thiosulphate_STrfase_CS"/>
</dbReference>
<keyword evidence="5" id="KW-1185">Reference proteome</keyword>
<dbReference type="AlphaFoldDB" id="A0A856MP74"/>
<dbReference type="GO" id="GO:0004792">
    <property type="term" value="F:thiosulfate-cyanide sulfurtransferase activity"/>
    <property type="evidence" value="ECO:0007669"/>
    <property type="project" value="InterPro"/>
</dbReference>
<feature type="domain" description="Rhodanese" evidence="3">
    <location>
        <begin position="18"/>
        <end position="138"/>
    </location>
</feature>
<dbReference type="FunFam" id="3.40.250.10:FF:000035">
    <property type="entry name" value="Thiosulfate sulfurtransferase"/>
    <property type="match status" value="1"/>
</dbReference>
<dbReference type="CDD" id="cd01448">
    <property type="entry name" value="TST_Repeat_1"/>
    <property type="match status" value="1"/>
</dbReference>
<gene>
    <name evidence="4" type="ORF">DP114_32325</name>
</gene>
<evidence type="ECO:0000313" key="5">
    <source>
        <dbReference type="Proteomes" id="UP000503129"/>
    </source>
</evidence>
<evidence type="ECO:0000259" key="3">
    <source>
        <dbReference type="PROSITE" id="PS50206"/>
    </source>
</evidence>